<organism evidence="2 3">
    <name type="scientific">Varanus komodoensis</name>
    <name type="common">Komodo dragon</name>
    <dbReference type="NCBI Taxonomy" id="61221"/>
    <lineage>
        <taxon>Eukaryota</taxon>
        <taxon>Metazoa</taxon>
        <taxon>Chordata</taxon>
        <taxon>Craniata</taxon>
        <taxon>Vertebrata</taxon>
        <taxon>Euteleostomi</taxon>
        <taxon>Lepidosauria</taxon>
        <taxon>Squamata</taxon>
        <taxon>Bifurcata</taxon>
        <taxon>Unidentata</taxon>
        <taxon>Episquamata</taxon>
        <taxon>Toxicofera</taxon>
        <taxon>Anguimorpha</taxon>
        <taxon>Paleoanguimorpha</taxon>
        <taxon>Varanoidea</taxon>
        <taxon>Varanidae</taxon>
        <taxon>Varanus</taxon>
    </lineage>
</organism>
<accession>A0A8D2J6D2</accession>
<protein>
    <submittedName>
        <fullName evidence="2">Uncharacterized protein</fullName>
    </submittedName>
</protein>
<name>A0A8D2J6D2_VARKO</name>
<reference evidence="2" key="1">
    <citation type="submission" date="2025-08" db="UniProtKB">
        <authorList>
            <consortium name="Ensembl"/>
        </authorList>
    </citation>
    <scope>IDENTIFICATION</scope>
</reference>
<evidence type="ECO:0000313" key="3">
    <source>
        <dbReference type="Proteomes" id="UP000694545"/>
    </source>
</evidence>
<sequence length="120" mass="13306">HREKLGLGRSRAVSATNASRGALRVTALWHFMGKKSVPGTARLQPLPPEVAELHRTPQALGPLLAGALEDVKGLLSRQLLRNFLQQRLLEENQEERDLKDQAGLLSPSRLLVQPQPRHAM</sequence>
<feature type="region of interest" description="Disordered" evidence="1">
    <location>
        <begin position="95"/>
        <end position="120"/>
    </location>
</feature>
<evidence type="ECO:0000256" key="1">
    <source>
        <dbReference type="SAM" id="MobiDB-lite"/>
    </source>
</evidence>
<evidence type="ECO:0000313" key="2">
    <source>
        <dbReference type="Ensembl" id="ENSVKKP00000010148.1"/>
    </source>
</evidence>
<keyword evidence="3" id="KW-1185">Reference proteome</keyword>
<proteinExistence type="predicted"/>
<dbReference type="Ensembl" id="ENSVKKT00000010397.1">
    <property type="protein sequence ID" value="ENSVKKP00000010148.1"/>
    <property type="gene ID" value="ENSVKKG00000007142.1"/>
</dbReference>
<dbReference type="Proteomes" id="UP000694545">
    <property type="component" value="Unplaced"/>
</dbReference>
<reference evidence="2" key="2">
    <citation type="submission" date="2025-09" db="UniProtKB">
        <authorList>
            <consortium name="Ensembl"/>
        </authorList>
    </citation>
    <scope>IDENTIFICATION</scope>
</reference>
<dbReference type="AlphaFoldDB" id="A0A8D2J6D2"/>